<comment type="caution">
    <text evidence="1">The sequence shown here is derived from an EMBL/GenBank/DDBJ whole genome shotgun (WGS) entry which is preliminary data.</text>
</comment>
<gene>
    <name evidence="1" type="ORF">MLD38_023312</name>
</gene>
<protein>
    <submittedName>
        <fullName evidence="1">Uncharacterized protein</fullName>
    </submittedName>
</protein>
<keyword evidence="2" id="KW-1185">Reference proteome</keyword>
<evidence type="ECO:0000313" key="1">
    <source>
        <dbReference type="EMBL" id="KAI4367590.1"/>
    </source>
</evidence>
<proteinExistence type="predicted"/>
<dbReference type="EMBL" id="CM042885">
    <property type="protein sequence ID" value="KAI4367590.1"/>
    <property type="molecule type" value="Genomic_DNA"/>
</dbReference>
<sequence>MRAAVEGHLRWPVEHWTDALLIRNGRLGAMVWGGVASKLFQLHGQVHGNYTDPDALKALSGVRGLVDDGWFSEATAAASDLLGKPSEPGSSVKMERWMLMFDLYIPLLGCVLTVFGEIVVSPNRSMGELGCTQSLLPLNSAVGVPRLTSYLSVAVRACCELSHGT</sequence>
<evidence type="ECO:0000313" key="2">
    <source>
        <dbReference type="Proteomes" id="UP001057402"/>
    </source>
</evidence>
<reference evidence="2" key="1">
    <citation type="journal article" date="2023" name="Front. Plant Sci.">
        <title>Chromosomal-level genome assembly of Melastoma candidum provides insights into trichome evolution.</title>
        <authorList>
            <person name="Zhong Y."/>
            <person name="Wu W."/>
            <person name="Sun C."/>
            <person name="Zou P."/>
            <person name="Liu Y."/>
            <person name="Dai S."/>
            <person name="Zhou R."/>
        </authorList>
    </citation>
    <scope>NUCLEOTIDE SEQUENCE [LARGE SCALE GENOMIC DNA]</scope>
</reference>
<name>A0ACB9QM88_9MYRT</name>
<dbReference type="Proteomes" id="UP001057402">
    <property type="component" value="Chromosome 6"/>
</dbReference>
<accession>A0ACB9QM88</accession>
<organism evidence="1 2">
    <name type="scientific">Melastoma candidum</name>
    <dbReference type="NCBI Taxonomy" id="119954"/>
    <lineage>
        <taxon>Eukaryota</taxon>
        <taxon>Viridiplantae</taxon>
        <taxon>Streptophyta</taxon>
        <taxon>Embryophyta</taxon>
        <taxon>Tracheophyta</taxon>
        <taxon>Spermatophyta</taxon>
        <taxon>Magnoliopsida</taxon>
        <taxon>eudicotyledons</taxon>
        <taxon>Gunneridae</taxon>
        <taxon>Pentapetalae</taxon>
        <taxon>rosids</taxon>
        <taxon>malvids</taxon>
        <taxon>Myrtales</taxon>
        <taxon>Melastomataceae</taxon>
        <taxon>Melastomatoideae</taxon>
        <taxon>Melastomateae</taxon>
        <taxon>Melastoma</taxon>
    </lineage>
</organism>